<dbReference type="EC" id="3.4.21.4" evidence="8"/>
<reference evidence="11" key="2">
    <citation type="submission" date="2025-09" db="UniProtKB">
        <authorList>
            <consortium name="Ensembl"/>
        </authorList>
    </citation>
    <scope>IDENTIFICATION</scope>
</reference>
<dbReference type="PROSITE" id="PS50240">
    <property type="entry name" value="TRYPSIN_DOM"/>
    <property type="match status" value="1"/>
</dbReference>
<dbReference type="InterPro" id="IPR001314">
    <property type="entry name" value="Peptidase_S1A"/>
</dbReference>
<evidence type="ECO:0000256" key="2">
    <source>
        <dbReference type="ARBA" id="ARBA00022670"/>
    </source>
</evidence>
<dbReference type="SUPFAM" id="SSF50494">
    <property type="entry name" value="Trypsin-like serine proteases"/>
    <property type="match status" value="1"/>
</dbReference>
<dbReference type="InterPro" id="IPR009003">
    <property type="entry name" value="Peptidase_S1_PA"/>
</dbReference>
<evidence type="ECO:0000256" key="9">
    <source>
        <dbReference type="RuleBase" id="RU363034"/>
    </source>
</evidence>
<dbReference type="GeneTree" id="ENSGT00910000144271"/>
<evidence type="ECO:0000256" key="4">
    <source>
        <dbReference type="ARBA" id="ARBA00022825"/>
    </source>
</evidence>
<evidence type="ECO:0000256" key="3">
    <source>
        <dbReference type="ARBA" id="ARBA00022801"/>
    </source>
</evidence>
<keyword evidence="5" id="KW-0865">Zymogen</keyword>
<feature type="domain" description="Peptidase S1" evidence="10">
    <location>
        <begin position="39"/>
        <end position="263"/>
    </location>
</feature>
<dbReference type="SMART" id="SM00020">
    <property type="entry name" value="Tryp_SPc"/>
    <property type="match status" value="1"/>
</dbReference>
<dbReference type="InterPro" id="IPR033116">
    <property type="entry name" value="TRYPSIN_SER"/>
</dbReference>
<accession>A0A3Q2PD76</accession>
<evidence type="ECO:0000256" key="6">
    <source>
        <dbReference type="ARBA" id="ARBA00023157"/>
    </source>
</evidence>
<evidence type="ECO:0000313" key="12">
    <source>
        <dbReference type="Proteomes" id="UP000265000"/>
    </source>
</evidence>
<keyword evidence="6" id="KW-1015">Disulfide bond</keyword>
<evidence type="ECO:0000256" key="8">
    <source>
        <dbReference type="ARBA" id="ARBA00038868"/>
    </source>
</evidence>
<name>A0A3Q2PD76_FUNHE</name>
<dbReference type="InterPro" id="IPR043504">
    <property type="entry name" value="Peptidase_S1_PA_chymotrypsin"/>
</dbReference>
<comment type="catalytic activity">
    <reaction evidence="7">
        <text>Preferential cleavage: Arg-|-Xaa, Lys-|-Xaa.</text>
        <dbReference type="EC" id="3.4.21.4"/>
    </reaction>
</comment>
<keyword evidence="12" id="KW-1185">Reference proteome</keyword>
<evidence type="ECO:0000256" key="5">
    <source>
        <dbReference type="ARBA" id="ARBA00023145"/>
    </source>
</evidence>
<dbReference type="GO" id="GO:0004252">
    <property type="term" value="F:serine-type endopeptidase activity"/>
    <property type="evidence" value="ECO:0007669"/>
    <property type="project" value="UniProtKB-EC"/>
</dbReference>
<dbReference type="Gene3D" id="2.40.10.10">
    <property type="entry name" value="Trypsin-like serine proteases"/>
    <property type="match status" value="1"/>
</dbReference>
<evidence type="ECO:0000313" key="11">
    <source>
        <dbReference type="Ensembl" id="ENSFHEP00000009990.1"/>
    </source>
</evidence>
<dbReference type="PRINTS" id="PR00722">
    <property type="entry name" value="CHYMOTRYPSIN"/>
</dbReference>
<proteinExistence type="predicted"/>
<dbReference type="FunFam" id="2.40.10.10:FF:000005">
    <property type="entry name" value="Serine protease 37"/>
    <property type="match status" value="1"/>
</dbReference>
<evidence type="ECO:0000256" key="7">
    <source>
        <dbReference type="ARBA" id="ARBA00036320"/>
    </source>
</evidence>
<dbReference type="Proteomes" id="UP000265000">
    <property type="component" value="Unplaced"/>
</dbReference>
<dbReference type="PROSITE" id="PS00135">
    <property type="entry name" value="TRYPSIN_SER"/>
    <property type="match status" value="1"/>
</dbReference>
<evidence type="ECO:0000256" key="1">
    <source>
        <dbReference type="ARBA" id="ARBA00004239"/>
    </source>
</evidence>
<dbReference type="STRING" id="8078.ENSFHEP00000009990"/>
<keyword evidence="2 9" id="KW-0645">Protease</keyword>
<keyword evidence="4 9" id="KW-0720">Serine protease</keyword>
<dbReference type="Pfam" id="PF00089">
    <property type="entry name" value="Trypsin"/>
    <property type="match status" value="1"/>
</dbReference>
<dbReference type="PANTHER" id="PTHR24271">
    <property type="entry name" value="KALLIKREIN-RELATED"/>
    <property type="match status" value="1"/>
</dbReference>
<dbReference type="InterPro" id="IPR001254">
    <property type="entry name" value="Trypsin_dom"/>
</dbReference>
<dbReference type="CDD" id="cd00190">
    <property type="entry name" value="Tryp_SPc"/>
    <property type="match status" value="1"/>
</dbReference>
<dbReference type="GO" id="GO:0005576">
    <property type="term" value="C:extracellular region"/>
    <property type="evidence" value="ECO:0007669"/>
    <property type="project" value="UniProtKB-SubCell"/>
</dbReference>
<dbReference type="GO" id="GO:0006508">
    <property type="term" value="P:proteolysis"/>
    <property type="evidence" value="ECO:0007669"/>
    <property type="project" value="UniProtKB-KW"/>
</dbReference>
<organism evidence="11 12">
    <name type="scientific">Fundulus heteroclitus</name>
    <name type="common">Killifish</name>
    <name type="synonym">Mummichog</name>
    <dbReference type="NCBI Taxonomy" id="8078"/>
    <lineage>
        <taxon>Eukaryota</taxon>
        <taxon>Metazoa</taxon>
        <taxon>Chordata</taxon>
        <taxon>Craniata</taxon>
        <taxon>Vertebrata</taxon>
        <taxon>Euteleostomi</taxon>
        <taxon>Actinopterygii</taxon>
        <taxon>Neopterygii</taxon>
        <taxon>Teleostei</taxon>
        <taxon>Neoteleostei</taxon>
        <taxon>Acanthomorphata</taxon>
        <taxon>Ovalentaria</taxon>
        <taxon>Atherinomorphae</taxon>
        <taxon>Cyprinodontiformes</taxon>
        <taxon>Fundulidae</taxon>
        <taxon>Fundulus</taxon>
    </lineage>
</organism>
<keyword evidence="3 9" id="KW-0378">Hydrolase</keyword>
<comment type="subcellular location">
    <subcellularLocation>
        <location evidence="1">Secreted</location>
        <location evidence="1">Extracellular space</location>
    </subcellularLocation>
</comment>
<sequence length="266" mass="29984">MYFFFLSSNRSSIFLSYLRIYTHLKRQFMHLTGASASSIFGGKVSKPHSRPYMASLQYQGSHICGGILIRKDFVLTAAHCLREGDMTVVLGAHDLSKAEKSQQRIKVAKFIKYPQNTGNLDFDIMLLKLDNNATTNKYVKHFELPKKGKQISDKVSCVVAGWGTTGPNDTISNVLKEGTETTLSIPKCKNIWKEDFNSEHMICTTFTKKKGGICQGDSGGPLICKNKLQGITSYTDTKCDNPVYPHVFMKVNFFLPWIDKMLHTNY</sequence>
<dbReference type="PROSITE" id="PS00134">
    <property type="entry name" value="TRYPSIN_HIS"/>
    <property type="match status" value="1"/>
</dbReference>
<protein>
    <recommendedName>
        <fullName evidence="8">trypsin</fullName>
        <ecNumber evidence="8">3.4.21.4</ecNumber>
    </recommendedName>
</protein>
<dbReference type="Ensembl" id="ENSFHET00000016568.1">
    <property type="protein sequence ID" value="ENSFHEP00000009990.1"/>
    <property type="gene ID" value="ENSFHEG00000011249.1"/>
</dbReference>
<dbReference type="InterPro" id="IPR018114">
    <property type="entry name" value="TRYPSIN_HIS"/>
</dbReference>
<reference evidence="11" key="1">
    <citation type="submission" date="2025-08" db="UniProtKB">
        <authorList>
            <consortium name="Ensembl"/>
        </authorList>
    </citation>
    <scope>IDENTIFICATION</scope>
</reference>
<evidence type="ECO:0000259" key="10">
    <source>
        <dbReference type="PROSITE" id="PS50240"/>
    </source>
</evidence>
<dbReference type="AlphaFoldDB" id="A0A3Q2PD76"/>
<dbReference type="PANTHER" id="PTHR24271:SF80">
    <property type="entry name" value="GRANZYME 3, TANDEM DUPLICATE 1-RELATED"/>
    <property type="match status" value="1"/>
</dbReference>